<accession>A0A0B8QGQ7</accession>
<feature type="domain" description="Glycosyl transferase family 1" evidence="1">
    <location>
        <begin position="171"/>
        <end position="261"/>
    </location>
</feature>
<evidence type="ECO:0000313" key="3">
    <source>
        <dbReference type="Proteomes" id="UP000031666"/>
    </source>
</evidence>
<gene>
    <name evidence="2" type="ORF">JCM19241_5005</name>
</gene>
<proteinExistence type="predicted"/>
<dbReference type="Proteomes" id="UP000031666">
    <property type="component" value="Unassembled WGS sequence"/>
</dbReference>
<reference evidence="2 3" key="2">
    <citation type="submission" date="2015-01" db="EMBL/GenBank/DDBJ databases">
        <authorList>
            <consortium name="NBRP consortium"/>
            <person name="Sawabe T."/>
            <person name="Meirelles P."/>
            <person name="Feng G."/>
            <person name="Sayaka M."/>
            <person name="Hattori M."/>
            <person name="Ohkuma M."/>
        </authorList>
    </citation>
    <scope>NUCLEOTIDE SEQUENCE [LARGE SCALE GENOMIC DNA]</scope>
    <source>
        <strain evidence="3">JCM 19241</strain>
    </source>
</reference>
<protein>
    <recommendedName>
        <fullName evidence="1">Glycosyl transferase family 1 domain-containing protein</fullName>
    </recommendedName>
</protein>
<dbReference type="InterPro" id="IPR001296">
    <property type="entry name" value="Glyco_trans_1"/>
</dbReference>
<comment type="caution">
    <text evidence="2">The sequence shown here is derived from an EMBL/GenBank/DDBJ whole genome shotgun (WGS) entry which is preliminary data.</text>
</comment>
<name>A0A0B8QGQ7_9VIBR</name>
<dbReference type="AlphaFoldDB" id="A0A0B8QGQ7"/>
<evidence type="ECO:0000259" key="1">
    <source>
        <dbReference type="Pfam" id="PF00534"/>
    </source>
</evidence>
<dbReference type="STRING" id="1481914.JCM19241_5005"/>
<evidence type="ECO:0000313" key="2">
    <source>
        <dbReference type="EMBL" id="GAM73809.1"/>
    </source>
</evidence>
<dbReference type="GO" id="GO:0016757">
    <property type="term" value="F:glycosyltransferase activity"/>
    <property type="evidence" value="ECO:0007669"/>
    <property type="project" value="InterPro"/>
</dbReference>
<dbReference type="Pfam" id="PF00534">
    <property type="entry name" value="Glycos_transf_1"/>
    <property type="match status" value="1"/>
</dbReference>
<dbReference type="SUPFAM" id="SSF53756">
    <property type="entry name" value="UDP-Glycosyltransferase/glycogen phosphorylase"/>
    <property type="match status" value="1"/>
</dbReference>
<sequence length="265" mass="30314">MINIYFWQNMLSIHQSYFIRALANSSDYNVNVIVSEDISSDRQVQGWELPNYGSAEIIVDPSVKCILDIINKDSNSIHILSGVSSYKLTTIAFFFCFFKKKRFSILSESVRCLGFKGKLKRTFYKLESLLYKNRCDRVYAIGRNGVDWFTSLGIPKGKLVEFSYFTEPNSERNFSVSGKDNTQVKLVYVGRLISYKGIIELISALDLCRHLQWSLDIVGSGVLKSQLEDYIKDLSLCERINLLGNISNSEVKYLISKADAYSYQI</sequence>
<reference evidence="2 3" key="1">
    <citation type="submission" date="2015-01" db="EMBL/GenBank/DDBJ databases">
        <title>Vibrio sp. C94 JCM 19241 whole genome shotgun sequence.</title>
        <authorList>
            <person name="Sawabe T."/>
            <person name="Meirelles P."/>
            <person name="Feng G."/>
            <person name="Sayaka M."/>
            <person name="Hattori M."/>
            <person name="Ohkuma M."/>
        </authorList>
    </citation>
    <scope>NUCLEOTIDE SEQUENCE [LARGE SCALE GENOMIC DNA]</scope>
    <source>
        <strain evidence="3">JCM 19241</strain>
    </source>
</reference>
<dbReference type="Gene3D" id="3.40.50.2000">
    <property type="entry name" value="Glycogen Phosphorylase B"/>
    <property type="match status" value="2"/>
</dbReference>
<dbReference type="EMBL" id="BBSC01000002">
    <property type="protein sequence ID" value="GAM73809.1"/>
    <property type="molecule type" value="Genomic_DNA"/>
</dbReference>
<organism evidence="2 3">
    <name type="scientific">Vibrio ishigakensis</name>
    <dbReference type="NCBI Taxonomy" id="1481914"/>
    <lineage>
        <taxon>Bacteria</taxon>
        <taxon>Pseudomonadati</taxon>
        <taxon>Pseudomonadota</taxon>
        <taxon>Gammaproteobacteria</taxon>
        <taxon>Vibrionales</taxon>
        <taxon>Vibrionaceae</taxon>
        <taxon>Vibrio</taxon>
    </lineage>
</organism>